<evidence type="ECO:0000313" key="2">
    <source>
        <dbReference type="Proteomes" id="UP000190065"/>
    </source>
</evidence>
<organism evidence="1 2">
    <name type="scientific">Segatella oulorum</name>
    <dbReference type="NCBI Taxonomy" id="28136"/>
    <lineage>
        <taxon>Bacteria</taxon>
        <taxon>Pseudomonadati</taxon>
        <taxon>Bacteroidota</taxon>
        <taxon>Bacteroidia</taxon>
        <taxon>Bacteroidales</taxon>
        <taxon>Prevotellaceae</taxon>
        <taxon>Segatella</taxon>
    </lineage>
</organism>
<reference evidence="1 2" key="1">
    <citation type="submission" date="2017-02" db="EMBL/GenBank/DDBJ databases">
        <authorList>
            <person name="Peterson S.W."/>
        </authorList>
    </citation>
    <scope>NUCLEOTIDE SEQUENCE [LARGE SCALE GENOMIC DNA]</scope>
    <source>
        <strain evidence="1 2">ATCC 43324</strain>
    </source>
</reference>
<accession>A0A1T4MMZ6</accession>
<proteinExistence type="predicted"/>
<evidence type="ECO:0000313" key="1">
    <source>
        <dbReference type="EMBL" id="SJZ68175.1"/>
    </source>
</evidence>
<dbReference type="RefSeq" id="WP_078805515.1">
    <property type="nucleotide sequence ID" value="NZ_FUXK01000007.1"/>
</dbReference>
<sequence length="175" mass="21278">MKIKAPSRSRILFEGEDMFLTEYCDDSNMWFWKIIGEKPFLIEKGFKEQGTLYTLSFPQERKYPYSAYESRMYCIYLGYKYAVENIWHGLFILYPNERKTRRYLKLYDHDDSRIEVPYDEFIASSPIIWEERKPISDFVFDVEPLVYLFKDNSYIEENLHGAWYNRISNEGNEQR</sequence>
<name>A0A1T4MMZ6_9BACT</name>
<dbReference type="STRING" id="28136.SAMN02745202_00786"/>
<protein>
    <submittedName>
        <fullName evidence="1">Uncharacterized protein</fullName>
    </submittedName>
</protein>
<dbReference type="AlphaFoldDB" id="A0A1T4MMZ6"/>
<dbReference type="Proteomes" id="UP000190065">
    <property type="component" value="Unassembled WGS sequence"/>
</dbReference>
<dbReference type="EMBL" id="FUXK01000007">
    <property type="protein sequence ID" value="SJZ68175.1"/>
    <property type="molecule type" value="Genomic_DNA"/>
</dbReference>
<gene>
    <name evidence="1" type="ORF">SAMN02745202_00786</name>
</gene>